<protein>
    <recommendedName>
        <fullName evidence="4">Glycosyltransferase RgtA/B/C/D-like domain-containing protein</fullName>
    </recommendedName>
</protein>
<dbReference type="Proteomes" id="UP000034246">
    <property type="component" value="Unassembled WGS sequence"/>
</dbReference>
<feature type="transmembrane region" description="Helical" evidence="1">
    <location>
        <begin position="280"/>
        <end position="301"/>
    </location>
</feature>
<feature type="transmembrane region" description="Helical" evidence="1">
    <location>
        <begin position="198"/>
        <end position="224"/>
    </location>
</feature>
<feature type="transmembrane region" description="Helical" evidence="1">
    <location>
        <begin position="54"/>
        <end position="75"/>
    </location>
</feature>
<evidence type="ECO:0000256" key="1">
    <source>
        <dbReference type="SAM" id="Phobius"/>
    </source>
</evidence>
<proteinExistence type="predicted"/>
<feature type="transmembrane region" description="Helical" evidence="1">
    <location>
        <begin position="330"/>
        <end position="347"/>
    </location>
</feature>
<feature type="transmembrane region" description="Helical" evidence="1">
    <location>
        <begin position="308"/>
        <end position="324"/>
    </location>
</feature>
<keyword evidence="1" id="KW-0812">Transmembrane</keyword>
<keyword evidence="1" id="KW-0472">Membrane</keyword>
<reference evidence="2 3" key="1">
    <citation type="journal article" date="2015" name="Nature">
        <title>rRNA introns, odd ribosomes, and small enigmatic genomes across a large radiation of phyla.</title>
        <authorList>
            <person name="Brown C.T."/>
            <person name="Hug L.A."/>
            <person name="Thomas B.C."/>
            <person name="Sharon I."/>
            <person name="Castelle C.J."/>
            <person name="Singh A."/>
            <person name="Wilkins M.J."/>
            <person name="Williams K.H."/>
            <person name="Banfield J.F."/>
        </authorList>
    </citation>
    <scope>NUCLEOTIDE SEQUENCE [LARGE SCALE GENOMIC DNA]</scope>
</reference>
<name>A0A0G0RDK9_9BACT</name>
<organism evidence="2 3">
    <name type="scientific">Candidatus Woesebacteria bacterium GW2011_GWA1_39_21</name>
    <dbReference type="NCBI Taxonomy" id="1618550"/>
    <lineage>
        <taxon>Bacteria</taxon>
        <taxon>Candidatus Woeseibacteriota</taxon>
    </lineage>
</organism>
<dbReference type="STRING" id="1618550.UT39_C0003G0016"/>
<evidence type="ECO:0008006" key="4">
    <source>
        <dbReference type="Google" id="ProtNLM"/>
    </source>
</evidence>
<feature type="transmembrane region" description="Helical" evidence="1">
    <location>
        <begin position="95"/>
        <end position="116"/>
    </location>
</feature>
<accession>A0A0G0RDK9</accession>
<keyword evidence="1" id="KW-1133">Transmembrane helix</keyword>
<feature type="transmembrane region" description="Helical" evidence="1">
    <location>
        <begin position="168"/>
        <end position="186"/>
    </location>
</feature>
<feature type="transmembrane region" description="Helical" evidence="1">
    <location>
        <begin position="354"/>
        <end position="373"/>
    </location>
</feature>
<evidence type="ECO:0000313" key="3">
    <source>
        <dbReference type="Proteomes" id="UP000034246"/>
    </source>
</evidence>
<comment type="caution">
    <text evidence="2">The sequence shown here is derived from an EMBL/GenBank/DDBJ whole genome shotgun (WGS) entry which is preliminary data.</text>
</comment>
<dbReference type="EMBL" id="LBWP01000003">
    <property type="protein sequence ID" value="KKR11747.1"/>
    <property type="molecule type" value="Genomic_DNA"/>
</dbReference>
<sequence length="497" mass="57877">MKTGFVATLLKTTVFMPWMKQIFAFNVSNRRKQTSTAFKPWKFINWVKTHVTELVLFLIIALHISLLLHLIFFPYPELFVYSFLSSKGLLPYRDIFDQHFPGIMLFPINLYSLGLATFARIRVVHLLLVALNQILLYKIGCRITNSNKKALLMNFFYLLWQPYFEGNVLWIESFVTPLLLFSYYFLDANCRKRLFISGLLMGLALVFKQVVFPLILFVVVYLFVKNSKKMFLVYLFGLSFFPILMIMFVFSKGIFGEFLYWTATFNLTVFSQMGRKDPNLAGLIQAAPLFALGFLSAFFVLVKFGKKYLPLLLFAAATLFFAYARYDFIHLQPSLPFFICLITLSLFSINRRLLVIFIIVYITLASFFIIRFYKLNFGSTIVFWGETEKLVTTIVKENTNPDDKIFSYGSIPDIYFLTNRLPPGNKFVFQFPWFMKVAEKDILKGIIQDSPQIVVEEEGVYVQGYNLDDYMQNIRMYLGSNYVQIGKVGEIKILKKL</sequence>
<feature type="transmembrane region" description="Helical" evidence="1">
    <location>
        <begin position="230"/>
        <end position="251"/>
    </location>
</feature>
<dbReference type="AlphaFoldDB" id="A0A0G0RDK9"/>
<evidence type="ECO:0000313" key="2">
    <source>
        <dbReference type="EMBL" id="KKR11747.1"/>
    </source>
</evidence>
<gene>
    <name evidence="2" type="ORF">UT39_C0003G0016</name>
</gene>